<dbReference type="InterPro" id="IPR012340">
    <property type="entry name" value="NA-bd_OB-fold"/>
</dbReference>
<dbReference type="GeneID" id="20526267"/>
<reference evidence="2" key="1">
    <citation type="submission" date="2013-04" db="EMBL/GenBank/DDBJ databases">
        <title>The Genome Sequence of Fonticula alba ATCC 38817.</title>
        <authorList>
            <consortium name="The Broad Institute Genomics Platform"/>
            <person name="Russ C."/>
            <person name="Cuomo C."/>
            <person name="Burger G."/>
            <person name="Gray M.W."/>
            <person name="Holland P.W.H."/>
            <person name="King N."/>
            <person name="Lang F.B.F."/>
            <person name="Roger A.J."/>
            <person name="Ruiz-Trillo I."/>
            <person name="Brown M."/>
            <person name="Walker B."/>
            <person name="Young S."/>
            <person name="Zeng Q."/>
            <person name="Gargeya S."/>
            <person name="Fitzgerald M."/>
            <person name="Haas B."/>
            <person name="Abouelleil A."/>
            <person name="Allen A.W."/>
            <person name="Alvarado L."/>
            <person name="Arachchi H.M."/>
            <person name="Berlin A.M."/>
            <person name="Chapman S.B."/>
            <person name="Gainer-Dewar J."/>
            <person name="Goldberg J."/>
            <person name="Griggs A."/>
            <person name="Gujja S."/>
            <person name="Hansen M."/>
            <person name="Howarth C."/>
            <person name="Imamovic A."/>
            <person name="Ireland A."/>
            <person name="Larimer J."/>
            <person name="McCowan C."/>
            <person name="Murphy C."/>
            <person name="Pearson M."/>
            <person name="Poon T.W."/>
            <person name="Priest M."/>
            <person name="Roberts A."/>
            <person name="Saif S."/>
            <person name="Shea T."/>
            <person name="Sisk P."/>
            <person name="Sykes S."/>
            <person name="Wortman J."/>
            <person name="Nusbaum C."/>
            <person name="Birren B."/>
        </authorList>
    </citation>
    <scope>NUCLEOTIDE SEQUENCE [LARGE SCALE GENOMIC DNA]</scope>
    <source>
        <strain evidence="2">ATCC 38817</strain>
    </source>
</reference>
<dbReference type="Proteomes" id="UP000030693">
    <property type="component" value="Unassembled WGS sequence"/>
</dbReference>
<feature type="region of interest" description="Disordered" evidence="1">
    <location>
        <begin position="597"/>
        <end position="634"/>
    </location>
</feature>
<dbReference type="AlphaFoldDB" id="A0A058ZDV4"/>
<feature type="compositionally biased region" description="Low complexity" evidence="1">
    <location>
        <begin position="54"/>
        <end position="66"/>
    </location>
</feature>
<accession>A0A058ZDV4</accession>
<feature type="compositionally biased region" description="Basic and acidic residues" evidence="1">
    <location>
        <begin position="196"/>
        <end position="219"/>
    </location>
</feature>
<sequence>MSQPHSTPGEGSSQESPFPTPPRLGMRRRLPQSPQTVYSMSPGPLPRRRPPASPLVLRTPGTGPVTSPAPPSPSPGRVGEPNARVGRFLEDADTGDLLCMLGRSLDRASESIHGATPQKRARLSGAVTPSPARHGHIGTLLRSPLVAPVDMTPSRSGEGDFFSVDRSDLLSYDSSQESQYAERRRAAMLFSSQSAEGKHSEGPGAADGHEAGDGDHSDAEPGEDGSPGVAPPLVIDIAEIGEGASFNSLVGRIIYSDAARPFMSKKEEEIRYLRKFVIRDDSASIAVLCWSDSPERFDSLKLDDRIQLFFPDIRHRPEIIQREQEKMRELPASYFPEHLPPPERSPTEDDHPSPPAPDSGSQEDSQAASKNFTSLPTTSDYEAHIFVGRDNCDIRPFTGRQRFLRPLRRAALVARPLADILASWTADCEDFSDGSQPRETGPAGTGSAAIVGVVAVSPEQEFRKKLYLDPQNEATPPVEVTLLKREVLVYDDSLPEGIPLIIWGDMSRSAGAWEPGSTFIHLSDVRASLYRGTVNLACGRDCFFDVGTMQHPEHLHLQPTTPWSGVLDRASSRWSGILMFAPVLPDLLAQRHRAAQSSAAATQVGQSQVQSATPDRTRATQEPQRMLLSPQGGR</sequence>
<feature type="region of interest" description="Disordered" evidence="1">
    <location>
        <begin position="1"/>
        <end position="85"/>
    </location>
</feature>
<dbReference type="Gene3D" id="2.40.50.140">
    <property type="entry name" value="Nucleic acid-binding proteins"/>
    <property type="match status" value="1"/>
</dbReference>
<evidence type="ECO:0000313" key="3">
    <source>
        <dbReference type="Proteomes" id="UP000030693"/>
    </source>
</evidence>
<feature type="compositionally biased region" description="Low complexity" evidence="1">
    <location>
        <begin position="597"/>
        <end position="613"/>
    </location>
</feature>
<feature type="region of interest" description="Disordered" evidence="1">
    <location>
        <begin position="110"/>
        <end position="137"/>
    </location>
</feature>
<feature type="region of interest" description="Disordered" evidence="1">
    <location>
        <begin position="191"/>
        <end position="231"/>
    </location>
</feature>
<evidence type="ECO:0000256" key="1">
    <source>
        <dbReference type="SAM" id="MobiDB-lite"/>
    </source>
</evidence>
<gene>
    <name evidence="2" type="ORF">H696_01542</name>
</gene>
<proteinExistence type="predicted"/>
<name>A0A058ZDV4_FONAL</name>
<dbReference type="OrthoDB" id="9937820at2759"/>
<dbReference type="RefSeq" id="XP_009493715.1">
    <property type="nucleotide sequence ID" value="XM_009495440.1"/>
</dbReference>
<feature type="compositionally biased region" description="Polar residues" evidence="1">
    <location>
        <begin position="1"/>
        <end position="17"/>
    </location>
</feature>
<dbReference type="EMBL" id="KB932202">
    <property type="protein sequence ID" value="KCV72136.1"/>
    <property type="molecule type" value="Genomic_DNA"/>
</dbReference>
<organism evidence="2">
    <name type="scientific">Fonticula alba</name>
    <name type="common">Slime mold</name>
    <dbReference type="NCBI Taxonomy" id="691883"/>
    <lineage>
        <taxon>Eukaryota</taxon>
        <taxon>Rotosphaerida</taxon>
        <taxon>Fonticulaceae</taxon>
        <taxon>Fonticula</taxon>
    </lineage>
</organism>
<evidence type="ECO:0000313" key="2">
    <source>
        <dbReference type="EMBL" id="KCV72136.1"/>
    </source>
</evidence>
<protein>
    <submittedName>
        <fullName evidence="2">Uncharacterized protein</fullName>
    </submittedName>
</protein>
<keyword evidence="3" id="KW-1185">Reference proteome</keyword>
<feature type="compositionally biased region" description="Polar residues" evidence="1">
    <location>
        <begin position="359"/>
        <end position="374"/>
    </location>
</feature>
<feature type="region of interest" description="Disordered" evidence="1">
    <location>
        <begin position="334"/>
        <end position="374"/>
    </location>
</feature>